<keyword evidence="3" id="KW-1185">Reference proteome</keyword>
<feature type="compositionally biased region" description="Basic and acidic residues" evidence="1">
    <location>
        <begin position="39"/>
        <end position="60"/>
    </location>
</feature>
<feature type="region of interest" description="Disordered" evidence="1">
    <location>
        <begin position="39"/>
        <end position="69"/>
    </location>
</feature>
<dbReference type="EMBL" id="JAUSVY010000003">
    <property type="protein sequence ID" value="MDQ0504681.1"/>
    <property type="molecule type" value="Genomic_DNA"/>
</dbReference>
<accession>A0ABU0LC24</accession>
<evidence type="ECO:0000256" key="1">
    <source>
        <dbReference type="SAM" id="MobiDB-lite"/>
    </source>
</evidence>
<evidence type="ECO:0000313" key="2">
    <source>
        <dbReference type="EMBL" id="MDQ0504681.1"/>
    </source>
</evidence>
<comment type="caution">
    <text evidence="2">The sequence shown here is derived from an EMBL/GenBank/DDBJ whole genome shotgun (WGS) entry which is preliminary data.</text>
</comment>
<dbReference type="Proteomes" id="UP001241747">
    <property type="component" value="Unassembled WGS sequence"/>
</dbReference>
<gene>
    <name evidence="2" type="ORF">QOZ94_001463</name>
</gene>
<reference evidence="2 3" key="1">
    <citation type="submission" date="2023-07" db="EMBL/GenBank/DDBJ databases">
        <title>Genomic Encyclopedia of Type Strains, Phase IV (KMG-IV): sequencing the most valuable type-strain genomes for metagenomic binning, comparative biology and taxonomic classification.</title>
        <authorList>
            <person name="Goeker M."/>
        </authorList>
    </citation>
    <scope>NUCLEOTIDE SEQUENCE [LARGE SCALE GENOMIC DNA]</scope>
    <source>
        <strain evidence="2 3">DSM 3770</strain>
    </source>
</reference>
<sequence>MATVHANGLQGHGFIARVGAAMSEFFTTVAEARRMADRYEDPTHLGNSEFERMGLTREDVPETALHPKH</sequence>
<name>A0ABU0LC24_XANAG</name>
<dbReference type="RefSeq" id="WP_237346423.1">
    <property type="nucleotide sequence ID" value="NZ_JABWGX010000019.1"/>
</dbReference>
<protein>
    <recommendedName>
        <fullName evidence="4">DUF1127 domain-containing protein</fullName>
    </recommendedName>
</protein>
<organism evidence="2 3">
    <name type="scientific">Xanthobacter agilis</name>
    <dbReference type="NCBI Taxonomy" id="47492"/>
    <lineage>
        <taxon>Bacteria</taxon>
        <taxon>Pseudomonadati</taxon>
        <taxon>Pseudomonadota</taxon>
        <taxon>Alphaproteobacteria</taxon>
        <taxon>Hyphomicrobiales</taxon>
        <taxon>Xanthobacteraceae</taxon>
        <taxon>Xanthobacter</taxon>
    </lineage>
</organism>
<proteinExistence type="predicted"/>
<evidence type="ECO:0008006" key="4">
    <source>
        <dbReference type="Google" id="ProtNLM"/>
    </source>
</evidence>
<evidence type="ECO:0000313" key="3">
    <source>
        <dbReference type="Proteomes" id="UP001241747"/>
    </source>
</evidence>